<accession>A0A6N4SR43</accession>
<evidence type="ECO:0000313" key="2">
    <source>
        <dbReference type="Proteomes" id="UP000001822"/>
    </source>
</evidence>
<dbReference type="OrthoDB" id="9781289at2"/>
<protein>
    <recommendedName>
        <fullName evidence="3">Lipoprotein</fullName>
    </recommendedName>
</protein>
<proteinExistence type="predicted"/>
<dbReference type="RefSeq" id="WP_011584967.1">
    <property type="nucleotide sequence ID" value="NC_008255.1"/>
</dbReference>
<gene>
    <name evidence="1" type="ordered locus">CHU_1582</name>
</gene>
<organism evidence="1 2">
    <name type="scientific">Cytophaga hutchinsonii (strain ATCC 33406 / DSM 1761 / CIP 103989 / NBRC 15051 / NCIMB 9469 / D465)</name>
    <dbReference type="NCBI Taxonomy" id="269798"/>
    <lineage>
        <taxon>Bacteria</taxon>
        <taxon>Pseudomonadati</taxon>
        <taxon>Bacteroidota</taxon>
        <taxon>Cytophagia</taxon>
        <taxon>Cytophagales</taxon>
        <taxon>Cytophagaceae</taxon>
        <taxon>Cytophaga</taxon>
    </lineage>
</organism>
<dbReference type="Proteomes" id="UP000001822">
    <property type="component" value="Chromosome"/>
</dbReference>
<evidence type="ECO:0000313" key="1">
    <source>
        <dbReference type="EMBL" id="ABG58852.1"/>
    </source>
</evidence>
<keyword evidence="2" id="KW-1185">Reference proteome</keyword>
<reference evidence="1 2" key="1">
    <citation type="journal article" date="2007" name="Appl. Environ. Microbiol.">
        <title>Genome sequence of the cellulolytic gliding bacterium Cytophaga hutchinsonii.</title>
        <authorList>
            <person name="Xie G."/>
            <person name="Bruce D.C."/>
            <person name="Challacombe J.F."/>
            <person name="Chertkov O."/>
            <person name="Detter J.C."/>
            <person name="Gilna P."/>
            <person name="Han C.S."/>
            <person name="Lucas S."/>
            <person name="Misra M."/>
            <person name="Myers G.L."/>
            <person name="Richardson P."/>
            <person name="Tapia R."/>
            <person name="Thayer N."/>
            <person name="Thompson L.S."/>
            <person name="Brettin T.S."/>
            <person name="Henrissat B."/>
            <person name="Wilson D.B."/>
            <person name="McBride M.J."/>
        </authorList>
    </citation>
    <scope>NUCLEOTIDE SEQUENCE [LARGE SCALE GENOMIC DNA]</scope>
    <source>
        <strain evidence="2">ATCC 33406 / DSM 1761 / CIP 103989 / NBRC 15051 / NCIMB 9469 / D465</strain>
    </source>
</reference>
<dbReference type="PROSITE" id="PS51257">
    <property type="entry name" value="PROKAR_LIPOPROTEIN"/>
    <property type="match status" value="1"/>
</dbReference>
<dbReference type="AlphaFoldDB" id="A0A6N4SR43"/>
<evidence type="ECO:0008006" key="3">
    <source>
        <dbReference type="Google" id="ProtNLM"/>
    </source>
</evidence>
<sequence>MKRKNLFLLIIVIPAIVYSCKKNPEPVMPAPATNYPDFSQLKTGNYWIYEQFDINPAGEATSKKIFDSCYVEKDTVINNKIYHKIVKPVFYNATQKEISFQKDSLHYIINSNGKILFSSQDFSTILNYGYIKGGEKDTISKVIRQMADKNTTVTTAAGTFATLNAKETCLMYPKWSFAGNPRYRHSKYAENVGIIIETLPFFASSPNYIERRLVRYHLN</sequence>
<dbReference type="EMBL" id="CP000383">
    <property type="protein sequence ID" value="ABG58852.1"/>
    <property type="molecule type" value="Genomic_DNA"/>
</dbReference>
<dbReference type="KEGG" id="chu:CHU_1582"/>
<name>A0A6N4SR43_CYTH3</name>